<dbReference type="InterPro" id="IPR009241">
    <property type="entry name" value="HigB-like"/>
</dbReference>
<sequence>MPETEVVLFAEEDGSCPLLKWMDTLSPKAQDKCIVKIERLCEMGYELRRPEADFLRDGIYELRPALRGIRYRILYFFHTSRGVISHGFTKPKNRVPSREIDLTVERKKKFESEPLKHTFRG</sequence>
<reference evidence="1" key="1">
    <citation type="journal article" date="2015" name="Nature">
        <title>Complex archaea that bridge the gap between prokaryotes and eukaryotes.</title>
        <authorList>
            <person name="Spang A."/>
            <person name="Saw J.H."/>
            <person name="Jorgensen S.L."/>
            <person name="Zaremba-Niedzwiedzka K."/>
            <person name="Martijn J."/>
            <person name="Lind A.E."/>
            <person name="van Eijk R."/>
            <person name="Schleper C."/>
            <person name="Guy L."/>
            <person name="Ettema T.J."/>
        </authorList>
    </citation>
    <scope>NUCLEOTIDE SEQUENCE</scope>
</reference>
<evidence type="ECO:0008006" key="2">
    <source>
        <dbReference type="Google" id="ProtNLM"/>
    </source>
</evidence>
<name>A0A0F8ZIV4_9ZZZZ</name>
<protein>
    <recommendedName>
        <fullName evidence="2">Type II toxin-antitoxin system RelE/ParE family toxin</fullName>
    </recommendedName>
</protein>
<gene>
    <name evidence="1" type="ORF">LCGC14_2768090</name>
</gene>
<organism evidence="1">
    <name type="scientific">marine sediment metagenome</name>
    <dbReference type="NCBI Taxonomy" id="412755"/>
    <lineage>
        <taxon>unclassified sequences</taxon>
        <taxon>metagenomes</taxon>
        <taxon>ecological metagenomes</taxon>
    </lineage>
</organism>
<proteinExistence type="predicted"/>
<dbReference type="EMBL" id="LAZR01051073">
    <property type="protein sequence ID" value="KKK85955.1"/>
    <property type="molecule type" value="Genomic_DNA"/>
</dbReference>
<dbReference type="Pfam" id="PF05973">
    <property type="entry name" value="Gp49"/>
    <property type="match status" value="1"/>
</dbReference>
<accession>A0A0F8ZIV4</accession>
<evidence type="ECO:0000313" key="1">
    <source>
        <dbReference type="EMBL" id="KKK85955.1"/>
    </source>
</evidence>
<comment type="caution">
    <text evidence="1">The sequence shown here is derived from an EMBL/GenBank/DDBJ whole genome shotgun (WGS) entry which is preliminary data.</text>
</comment>
<dbReference type="AlphaFoldDB" id="A0A0F8ZIV4"/>